<dbReference type="Proteomes" id="UP000001693">
    <property type="component" value="Chromosome"/>
</dbReference>
<evidence type="ECO:0000256" key="7">
    <source>
        <dbReference type="SAM" id="MobiDB-lite"/>
    </source>
</evidence>
<dbReference type="eggNOG" id="COG0850">
    <property type="taxonomic scope" value="Bacteria"/>
</dbReference>
<comment type="subunit">
    <text evidence="6">Interacts with MinD and FtsZ.</text>
</comment>
<reference evidence="10 11" key="1">
    <citation type="submission" date="2008-03" db="EMBL/GenBank/DDBJ databases">
        <title>Complete sequence of Leptothrix cholodnii SP-6.</title>
        <authorList>
            <consortium name="US DOE Joint Genome Institute"/>
            <person name="Copeland A."/>
            <person name="Lucas S."/>
            <person name="Lapidus A."/>
            <person name="Glavina del Rio T."/>
            <person name="Dalin E."/>
            <person name="Tice H."/>
            <person name="Bruce D."/>
            <person name="Goodwin L."/>
            <person name="Pitluck S."/>
            <person name="Chertkov O."/>
            <person name="Brettin T."/>
            <person name="Detter J.C."/>
            <person name="Han C."/>
            <person name="Kuske C.R."/>
            <person name="Schmutz J."/>
            <person name="Larimer F."/>
            <person name="Land M."/>
            <person name="Hauser L."/>
            <person name="Kyrpides N."/>
            <person name="Lykidis A."/>
            <person name="Emerson D."/>
            <person name="Richardson P."/>
        </authorList>
    </citation>
    <scope>NUCLEOTIDE SEQUENCE [LARGE SCALE GENOMIC DNA]</scope>
    <source>
        <strain evidence="11">ATCC 51168 / LMG 8142 / SP-6</strain>
    </source>
</reference>
<dbReference type="STRING" id="395495.Lcho_0032"/>
<proteinExistence type="inferred from homology"/>
<dbReference type="InterPro" id="IPR013033">
    <property type="entry name" value="MinC"/>
</dbReference>
<keyword evidence="3 6" id="KW-0717">Septation</keyword>
<dbReference type="Pfam" id="PF05209">
    <property type="entry name" value="MinC_N"/>
    <property type="match status" value="1"/>
</dbReference>
<keyword evidence="2 6" id="KW-0132">Cell division</keyword>
<comment type="function">
    <text evidence="5 6">Cell division inhibitor that blocks the formation of polar Z ring septums. Rapidly oscillates between the poles of the cell to destabilize FtsZ filaments that have formed before they mature into polar Z rings. Prevents FtsZ polymerization.</text>
</comment>
<dbReference type="Pfam" id="PF03775">
    <property type="entry name" value="MinC_C"/>
    <property type="match status" value="1"/>
</dbReference>
<dbReference type="InterPro" id="IPR036145">
    <property type="entry name" value="MinC_C_sf"/>
</dbReference>
<dbReference type="Gene3D" id="3.30.70.260">
    <property type="match status" value="1"/>
</dbReference>
<dbReference type="EMBL" id="CP001013">
    <property type="protein sequence ID" value="ACB32308.1"/>
    <property type="molecule type" value="Genomic_DNA"/>
</dbReference>
<evidence type="ECO:0000256" key="2">
    <source>
        <dbReference type="ARBA" id="ARBA00022618"/>
    </source>
</evidence>
<organism evidence="10 11">
    <name type="scientific">Leptothrix cholodnii (strain ATCC 51168 / LMG 8142 / SP-6)</name>
    <name type="common">Leptothrix discophora (strain SP-6)</name>
    <dbReference type="NCBI Taxonomy" id="395495"/>
    <lineage>
        <taxon>Bacteria</taxon>
        <taxon>Pseudomonadati</taxon>
        <taxon>Pseudomonadota</taxon>
        <taxon>Betaproteobacteria</taxon>
        <taxon>Burkholderiales</taxon>
        <taxon>Sphaerotilaceae</taxon>
        <taxon>Leptothrix</taxon>
    </lineage>
</organism>
<dbReference type="InterPro" id="IPR016098">
    <property type="entry name" value="CAP/MinC_C"/>
</dbReference>
<evidence type="ECO:0000259" key="8">
    <source>
        <dbReference type="Pfam" id="PF03775"/>
    </source>
</evidence>
<evidence type="ECO:0000256" key="3">
    <source>
        <dbReference type="ARBA" id="ARBA00023210"/>
    </source>
</evidence>
<dbReference type="PANTHER" id="PTHR34108:SF1">
    <property type="entry name" value="SEPTUM SITE-DETERMINING PROTEIN MINC"/>
    <property type="match status" value="1"/>
</dbReference>
<comment type="similarity">
    <text evidence="1 6">Belongs to the MinC family.</text>
</comment>
<feature type="domain" description="Septum formation inhibitor MinC C-terminal" evidence="8">
    <location>
        <begin position="157"/>
        <end position="259"/>
    </location>
</feature>
<protein>
    <recommendedName>
        <fullName evidence="6">Probable septum site-determining protein MinC</fullName>
    </recommendedName>
</protein>
<evidence type="ECO:0000256" key="6">
    <source>
        <dbReference type="HAMAP-Rule" id="MF_00267"/>
    </source>
</evidence>
<sequence>MAVVTRKSTPSSLELKSAVLTLTALVIKSADLSELARELEAQAKEMPGLFDHDPVVIDLGAVRDASIELDVVALIALLRRHSLLPLAVRGGSTRQMAAAREAGLAEAPDETHAAPQRPTAALPAQSPSDGEDVDLDDELRRARQLFATQPPPGGTLVIDRPLRSGQQVYARGSDLVVLAMVSHGAEVIADGSIHVYAPLRGRAVAGAKGQADARIYSTCMEAQLISIAGTYRTTEVPLPANVLGKPAQVRLEGDRLVVEPIKP</sequence>
<evidence type="ECO:0000259" key="9">
    <source>
        <dbReference type="Pfam" id="PF05209"/>
    </source>
</evidence>
<evidence type="ECO:0000256" key="5">
    <source>
        <dbReference type="ARBA" id="ARBA00025606"/>
    </source>
</evidence>
<dbReference type="GO" id="GO:1901891">
    <property type="term" value="P:regulation of cell septum assembly"/>
    <property type="evidence" value="ECO:0007669"/>
    <property type="project" value="InterPro"/>
</dbReference>
<dbReference type="OrthoDB" id="9794530at2"/>
<name>B1Y578_LEPCP</name>
<dbReference type="PANTHER" id="PTHR34108">
    <property type="entry name" value="SEPTUM SITE-DETERMINING PROTEIN MINC"/>
    <property type="match status" value="1"/>
</dbReference>
<gene>
    <name evidence="6" type="primary">minC</name>
    <name evidence="10" type="ordered locus">Lcho_0032</name>
</gene>
<dbReference type="Gene3D" id="2.160.20.70">
    <property type="match status" value="1"/>
</dbReference>
<dbReference type="HAMAP" id="MF_00267">
    <property type="entry name" value="MinC"/>
    <property type="match status" value="1"/>
</dbReference>
<dbReference type="GO" id="GO:0000902">
    <property type="term" value="P:cell morphogenesis"/>
    <property type="evidence" value="ECO:0007669"/>
    <property type="project" value="InterPro"/>
</dbReference>
<dbReference type="InterPro" id="IPR007874">
    <property type="entry name" value="MinC_N"/>
</dbReference>
<evidence type="ECO:0000313" key="10">
    <source>
        <dbReference type="EMBL" id="ACB32308.1"/>
    </source>
</evidence>
<dbReference type="GO" id="GO:0000917">
    <property type="term" value="P:division septum assembly"/>
    <property type="evidence" value="ECO:0007669"/>
    <property type="project" value="UniProtKB-KW"/>
</dbReference>
<evidence type="ECO:0000256" key="1">
    <source>
        <dbReference type="ARBA" id="ARBA00006291"/>
    </source>
</evidence>
<dbReference type="RefSeq" id="WP_012345070.1">
    <property type="nucleotide sequence ID" value="NC_010524.1"/>
</dbReference>
<dbReference type="SUPFAM" id="SSF63848">
    <property type="entry name" value="Cell-division inhibitor MinC, C-terminal domain"/>
    <property type="match status" value="1"/>
</dbReference>
<dbReference type="AlphaFoldDB" id="B1Y578"/>
<dbReference type="HOGENOM" id="CLU_067812_0_0_4"/>
<dbReference type="GO" id="GO:0051302">
    <property type="term" value="P:regulation of cell division"/>
    <property type="evidence" value="ECO:0007669"/>
    <property type="project" value="InterPro"/>
</dbReference>
<dbReference type="KEGG" id="lch:Lcho_0032"/>
<feature type="region of interest" description="Disordered" evidence="7">
    <location>
        <begin position="102"/>
        <end position="133"/>
    </location>
</feature>
<accession>B1Y578</accession>
<evidence type="ECO:0000313" key="11">
    <source>
        <dbReference type="Proteomes" id="UP000001693"/>
    </source>
</evidence>
<keyword evidence="4 6" id="KW-0131">Cell cycle</keyword>
<dbReference type="InterPro" id="IPR005526">
    <property type="entry name" value="Septum_form_inhib_MinC_C"/>
</dbReference>
<keyword evidence="11" id="KW-1185">Reference proteome</keyword>
<feature type="domain" description="Septum formation inhibitor MinC N-terminal" evidence="9">
    <location>
        <begin position="13"/>
        <end position="85"/>
    </location>
</feature>
<evidence type="ECO:0000256" key="4">
    <source>
        <dbReference type="ARBA" id="ARBA00023306"/>
    </source>
</evidence>
<dbReference type="NCBIfam" id="TIGR01222">
    <property type="entry name" value="minC"/>
    <property type="match status" value="1"/>
</dbReference>